<dbReference type="PANTHER" id="PTHR32552:SF68">
    <property type="entry name" value="FERRICHROME OUTER MEMBRANE TRANSPORTER_PHAGE RECEPTOR"/>
    <property type="match status" value="1"/>
</dbReference>
<dbReference type="CDD" id="cd01347">
    <property type="entry name" value="ligand_gated_channel"/>
    <property type="match status" value="1"/>
</dbReference>
<dbReference type="Pfam" id="PF00593">
    <property type="entry name" value="TonB_dep_Rec_b-barrel"/>
    <property type="match status" value="1"/>
</dbReference>
<keyword evidence="5" id="KW-0410">Iron transport</keyword>
<evidence type="ECO:0000313" key="17">
    <source>
        <dbReference type="EMBL" id="MDX8128447.1"/>
    </source>
</evidence>
<keyword evidence="13 14" id="KW-0998">Cell outer membrane</keyword>
<dbReference type="InterPro" id="IPR039426">
    <property type="entry name" value="TonB-dep_rcpt-like"/>
</dbReference>
<evidence type="ECO:0000256" key="10">
    <source>
        <dbReference type="ARBA" id="ARBA00023077"/>
    </source>
</evidence>
<evidence type="ECO:0000256" key="6">
    <source>
        <dbReference type="ARBA" id="ARBA00022692"/>
    </source>
</evidence>
<evidence type="ECO:0000256" key="5">
    <source>
        <dbReference type="ARBA" id="ARBA00022496"/>
    </source>
</evidence>
<keyword evidence="18" id="KW-1185">Reference proteome</keyword>
<sequence length="809" mass="89195">MSNAKHCKPVSAGKIRRHAAKAALLAALISQTALGEAAGKHHFDIPAQSLNQALLMFGRQSQQQLMYGTDIADHLRSRALQGDYTADEAIRILLGDAPLQAVTTGEGAITLQPRAAELHNNLGPQTMPAVQVVGKAVYDSTDPYNPDYRLPNASTATKTDTPIMETPFSVQVVPKQVLEDQQVVRLDQAVRNVAGVNTSSLNQGTTDGFIIRGFQNNITYRDGMLLPTILGGGTTKREMANLERVEVLKGPGSILFGRSEPGGIINMVTKQPLSTPYYSLQQQFGSYDFYRTTIDASAPLTNDDTLLYRLNLSYENAGSFRDFVDNERVFIAPVLKWNISQRTQATFELEYQHFDETNDPGITNIGTRPANVPINTALHEPLLSKNKGDRVLVGFNWSHEFNDNWKISHRFNYENYDFSTMSLFFGAASNNGDVDRFLNLGPENDSGRYFNSLNLSGKIDTAGVHHQLLLGFDHFIIDDKFVGNCCQSAPSYNIFSPSYLANVPVLDSANSFKGSYTQDWYGLYIQDQIELPYHLHALAGVRYDSAQGSDNILGKVTSDEDYLSPRGGLLWHPMKWLSVYGSYTENFGPSSTLFRSDGLRLPPQTAQQWETGIKTEFFDGRLSSTISYFDLTKQNIRVAGIQAPLFLPRAAGEAESRGVEFELSGEIMPGWNMIAAYAYTPFAKITKDNDSNGGPANTGKRLFLAPEHSGSFWNTYEFQTGSLHGLKFGAGVSGVDQRQGDADNSFQLPGYMTVGLLASYQMKIGKTKLTTQINADNLLDKGYYGGTNSGNFIAIGAPRSFMGSIRLEY</sequence>
<comment type="caution">
    <text evidence="17">The sequence shown here is derived from an EMBL/GenBank/DDBJ whole genome shotgun (WGS) entry which is preliminary data.</text>
</comment>
<dbReference type="Gene3D" id="3.55.50.30">
    <property type="match status" value="1"/>
</dbReference>
<evidence type="ECO:0000256" key="11">
    <source>
        <dbReference type="ARBA" id="ARBA00023136"/>
    </source>
</evidence>
<reference evidence="17 18" key="1">
    <citation type="submission" date="2023-11" db="EMBL/GenBank/DDBJ databases">
        <authorList>
            <person name="Ouyang M.-Y."/>
        </authorList>
    </citation>
    <scope>NUCLEOTIDE SEQUENCE [LARGE SCALE GENOMIC DNA]</scope>
    <source>
        <strain evidence="17 18">OY6</strain>
    </source>
</reference>
<keyword evidence="3 14" id="KW-0813">Transport</keyword>
<accession>A0ABU4UG18</accession>
<dbReference type="InterPro" id="IPR010105">
    <property type="entry name" value="TonB_sidphr_rcpt"/>
</dbReference>
<comment type="similarity">
    <text evidence="2 14 15">Belongs to the TonB-dependent receptor family.</text>
</comment>
<keyword evidence="11 14" id="KW-0472">Membrane</keyword>
<dbReference type="Pfam" id="PF07715">
    <property type="entry name" value="Plug"/>
    <property type="match status" value="1"/>
</dbReference>
<dbReference type="PROSITE" id="PS52016">
    <property type="entry name" value="TONB_DEPENDENT_REC_3"/>
    <property type="match status" value="1"/>
</dbReference>
<keyword evidence="9" id="KW-0406">Ion transport</keyword>
<dbReference type="NCBIfam" id="TIGR01783">
    <property type="entry name" value="TonB-siderophor"/>
    <property type="match status" value="1"/>
</dbReference>
<name>A0ABU4UG18_9GAMM</name>
<dbReference type="InterPro" id="IPR012910">
    <property type="entry name" value="Plug_dom"/>
</dbReference>
<keyword evidence="8" id="KW-0408">Iron</keyword>
<evidence type="ECO:0000256" key="8">
    <source>
        <dbReference type="ARBA" id="ARBA00023004"/>
    </source>
</evidence>
<feature type="domain" description="Secretin/TonB short N-terminal" evidence="16">
    <location>
        <begin position="63"/>
        <end position="114"/>
    </location>
</feature>
<dbReference type="PANTHER" id="PTHR32552">
    <property type="entry name" value="FERRICHROME IRON RECEPTOR-RELATED"/>
    <property type="match status" value="1"/>
</dbReference>
<dbReference type="Gene3D" id="2.40.170.20">
    <property type="entry name" value="TonB-dependent receptor, beta-barrel domain"/>
    <property type="match status" value="1"/>
</dbReference>
<keyword evidence="6 14" id="KW-0812">Transmembrane</keyword>
<keyword evidence="7" id="KW-0732">Signal</keyword>
<evidence type="ECO:0000256" key="2">
    <source>
        <dbReference type="ARBA" id="ARBA00009810"/>
    </source>
</evidence>
<dbReference type="RefSeq" id="WP_319961995.1">
    <property type="nucleotide sequence ID" value="NZ_JAXARY010000012.1"/>
</dbReference>
<dbReference type="InterPro" id="IPR036942">
    <property type="entry name" value="Beta-barrel_TonB_sf"/>
</dbReference>
<dbReference type="Proteomes" id="UP001284537">
    <property type="component" value="Unassembled WGS sequence"/>
</dbReference>
<evidence type="ECO:0000256" key="9">
    <source>
        <dbReference type="ARBA" id="ARBA00023065"/>
    </source>
</evidence>
<evidence type="ECO:0000256" key="1">
    <source>
        <dbReference type="ARBA" id="ARBA00004571"/>
    </source>
</evidence>
<dbReference type="EMBL" id="JAXARY010000012">
    <property type="protein sequence ID" value="MDX8128447.1"/>
    <property type="molecule type" value="Genomic_DNA"/>
</dbReference>
<organism evidence="17 18">
    <name type="scientific">Methylomonas defluvii</name>
    <dbReference type="NCBI Taxonomy" id="3045149"/>
    <lineage>
        <taxon>Bacteria</taxon>
        <taxon>Pseudomonadati</taxon>
        <taxon>Pseudomonadota</taxon>
        <taxon>Gammaproteobacteria</taxon>
        <taxon>Methylococcales</taxon>
        <taxon>Methylococcaceae</taxon>
        <taxon>Methylomonas</taxon>
    </lineage>
</organism>
<evidence type="ECO:0000256" key="3">
    <source>
        <dbReference type="ARBA" id="ARBA00022448"/>
    </source>
</evidence>
<keyword evidence="4 14" id="KW-1134">Transmembrane beta strand</keyword>
<dbReference type="InterPro" id="IPR037066">
    <property type="entry name" value="Plug_dom_sf"/>
</dbReference>
<evidence type="ECO:0000256" key="13">
    <source>
        <dbReference type="ARBA" id="ARBA00023237"/>
    </source>
</evidence>
<keyword evidence="10 15" id="KW-0798">TonB box</keyword>
<evidence type="ECO:0000256" key="4">
    <source>
        <dbReference type="ARBA" id="ARBA00022452"/>
    </source>
</evidence>
<protein>
    <submittedName>
        <fullName evidence="17">TonB-dependent receptor</fullName>
    </submittedName>
</protein>
<evidence type="ECO:0000256" key="15">
    <source>
        <dbReference type="RuleBase" id="RU003357"/>
    </source>
</evidence>
<evidence type="ECO:0000256" key="12">
    <source>
        <dbReference type="ARBA" id="ARBA00023170"/>
    </source>
</evidence>
<dbReference type="SUPFAM" id="SSF56935">
    <property type="entry name" value="Porins"/>
    <property type="match status" value="1"/>
</dbReference>
<evidence type="ECO:0000256" key="7">
    <source>
        <dbReference type="ARBA" id="ARBA00022729"/>
    </source>
</evidence>
<proteinExistence type="inferred from homology"/>
<keyword evidence="12 17" id="KW-0675">Receptor</keyword>
<evidence type="ECO:0000313" key="18">
    <source>
        <dbReference type="Proteomes" id="UP001284537"/>
    </source>
</evidence>
<dbReference type="SMART" id="SM00965">
    <property type="entry name" value="STN"/>
    <property type="match status" value="1"/>
</dbReference>
<gene>
    <name evidence="17" type="ORF">QLH52_14230</name>
</gene>
<dbReference type="Gene3D" id="2.170.130.10">
    <property type="entry name" value="TonB-dependent receptor, plug domain"/>
    <property type="match status" value="1"/>
</dbReference>
<dbReference type="InterPro" id="IPR000531">
    <property type="entry name" value="Beta-barrel_TonB"/>
</dbReference>
<evidence type="ECO:0000256" key="14">
    <source>
        <dbReference type="PROSITE-ProRule" id="PRU01360"/>
    </source>
</evidence>
<dbReference type="InterPro" id="IPR011662">
    <property type="entry name" value="Secretin/TonB_short_N"/>
</dbReference>
<evidence type="ECO:0000259" key="16">
    <source>
        <dbReference type="SMART" id="SM00965"/>
    </source>
</evidence>
<comment type="subcellular location">
    <subcellularLocation>
        <location evidence="1 14">Cell outer membrane</location>
        <topology evidence="1 14">Multi-pass membrane protein</topology>
    </subcellularLocation>
</comment>